<evidence type="ECO:0000256" key="3">
    <source>
        <dbReference type="ARBA" id="ARBA00022723"/>
    </source>
</evidence>
<keyword evidence="3 5" id="KW-0479">Metal-binding</keyword>
<keyword evidence="4 5" id="KW-0862">Zinc</keyword>
<dbReference type="EMBL" id="BGZJ01000001">
    <property type="protein sequence ID" value="GBO93763.1"/>
    <property type="molecule type" value="Genomic_DNA"/>
</dbReference>
<feature type="binding site" evidence="5">
    <location>
        <position position="73"/>
    </location>
    <ligand>
        <name>Zn(2+)</name>
        <dbReference type="ChEBI" id="CHEBI:29105"/>
    </ligand>
</feature>
<feature type="binding site" evidence="5">
    <location>
        <position position="89"/>
    </location>
    <ligand>
        <name>Zn(2+)</name>
        <dbReference type="ChEBI" id="CHEBI:29105"/>
    </ligand>
</feature>
<accession>A0A401LH17</accession>
<dbReference type="AlphaFoldDB" id="A0A388SDN8"/>
<comment type="function">
    <text evidence="5">Involved in the maturation of [NiFe] hydrogenases. Required for nickel insertion into the metal center of the hydrogenase.</text>
</comment>
<dbReference type="GO" id="GO:0051604">
    <property type="term" value="P:protein maturation"/>
    <property type="evidence" value="ECO:0007669"/>
    <property type="project" value="InterPro"/>
</dbReference>
<dbReference type="Proteomes" id="UP000266091">
    <property type="component" value="Unassembled WGS sequence"/>
</dbReference>
<feature type="binding site" evidence="5">
    <location>
        <position position="76"/>
    </location>
    <ligand>
        <name>Zn(2+)</name>
        <dbReference type="ChEBI" id="CHEBI:29105"/>
    </ligand>
</feature>
<evidence type="ECO:0000313" key="6">
    <source>
        <dbReference type="EMBL" id="GBO93763.1"/>
    </source>
</evidence>
<dbReference type="InterPro" id="IPR000688">
    <property type="entry name" value="HypA/HybF"/>
</dbReference>
<gene>
    <name evidence="6" type="primary">hypA2</name>
    <name evidence="5" type="synonym">hypA</name>
    <name evidence="6" type="ORF">MESMUL_11170</name>
</gene>
<comment type="caution">
    <text evidence="6">The sequence shown here is derived from an EMBL/GenBank/DDBJ whole genome shotgun (WGS) entry which is preliminary data.</text>
</comment>
<dbReference type="PANTHER" id="PTHR34535">
    <property type="entry name" value="HYDROGENASE MATURATION FACTOR HYPA"/>
    <property type="match status" value="1"/>
</dbReference>
<feature type="binding site" evidence="5">
    <location>
        <position position="92"/>
    </location>
    <ligand>
        <name>Zn(2+)</name>
        <dbReference type="ChEBI" id="CHEBI:29105"/>
    </ligand>
</feature>
<feature type="binding site" evidence="5">
    <location>
        <position position="2"/>
    </location>
    <ligand>
        <name>Ni(2+)</name>
        <dbReference type="ChEBI" id="CHEBI:49786"/>
    </ligand>
</feature>
<keyword evidence="2 5" id="KW-0533">Nickel</keyword>
<dbReference type="RefSeq" id="WP_116270072.1">
    <property type="nucleotide sequence ID" value="NZ_BGZJ01000001.1"/>
</dbReference>
<sequence>MHEVSLAEGVIDVVERAAEGAHATAVSEVRVAVGELSNVEIEALAFAFESVKKGTVANDAKLVIDRPEGRAWCMTCQKDVPYHRFGDACPICGGYQVVVSGGRDMRVVDIKATTPEDSDKADS</sequence>
<dbReference type="PROSITE" id="PS01249">
    <property type="entry name" value="HYPA"/>
    <property type="match status" value="1"/>
</dbReference>
<keyword evidence="7" id="KW-1185">Reference proteome</keyword>
<dbReference type="OrthoDB" id="288014at2"/>
<evidence type="ECO:0000313" key="7">
    <source>
        <dbReference type="Proteomes" id="UP000266091"/>
    </source>
</evidence>
<dbReference type="HAMAP" id="MF_00213">
    <property type="entry name" value="HypA_HybF"/>
    <property type="match status" value="1"/>
</dbReference>
<dbReference type="NCBIfam" id="TIGR00100">
    <property type="entry name" value="hypA"/>
    <property type="match status" value="1"/>
</dbReference>
<organism evidence="6 7">
    <name type="scientific">Mesosutterella multiformis</name>
    <dbReference type="NCBI Taxonomy" id="2259133"/>
    <lineage>
        <taxon>Bacteria</taxon>
        <taxon>Pseudomonadati</taxon>
        <taxon>Pseudomonadota</taxon>
        <taxon>Betaproteobacteria</taxon>
        <taxon>Burkholderiales</taxon>
        <taxon>Sutterellaceae</taxon>
        <taxon>Mesosutterella</taxon>
    </lineage>
</organism>
<protein>
    <recommendedName>
        <fullName evidence="5">Hydrogenase maturation factor HypA</fullName>
    </recommendedName>
</protein>
<dbReference type="InterPro" id="IPR020538">
    <property type="entry name" value="Hydgase_Ni_incorp_HypA/HybF_CS"/>
</dbReference>
<comment type="similarity">
    <text evidence="1 5">Belongs to the HypA/HybF family.</text>
</comment>
<evidence type="ECO:0000256" key="1">
    <source>
        <dbReference type="ARBA" id="ARBA00010748"/>
    </source>
</evidence>
<dbReference type="Pfam" id="PF01155">
    <property type="entry name" value="HypA"/>
    <property type="match status" value="1"/>
</dbReference>
<dbReference type="PIRSF" id="PIRSF004761">
    <property type="entry name" value="Hydrgn_mat_HypA"/>
    <property type="match status" value="1"/>
</dbReference>
<accession>A0A388SDN8</accession>
<reference evidence="6 7" key="1">
    <citation type="journal article" date="2018" name="Int. J. Syst. Evol. Microbiol.">
        <title>Mesosutterella multiformis gen. nov., sp. nov., a member of the family Sutterellaceae and Sutterella megalosphaeroides sp. nov., isolated from human faeces.</title>
        <authorList>
            <person name="Sakamoto M."/>
            <person name="Ikeyama N."/>
            <person name="Kunihiro T."/>
            <person name="Iino T."/>
            <person name="Yuki M."/>
            <person name="Ohkuma M."/>
        </authorList>
    </citation>
    <scope>NUCLEOTIDE SEQUENCE [LARGE SCALE GENOMIC DNA]</scope>
    <source>
        <strain evidence="6 7">4NBBH2</strain>
    </source>
</reference>
<name>A0A388SDN8_9BURK</name>
<dbReference type="GO" id="GO:0008270">
    <property type="term" value="F:zinc ion binding"/>
    <property type="evidence" value="ECO:0007669"/>
    <property type="project" value="UniProtKB-UniRule"/>
</dbReference>
<dbReference type="PANTHER" id="PTHR34535:SF3">
    <property type="entry name" value="HYDROGENASE MATURATION FACTOR HYPA"/>
    <property type="match status" value="1"/>
</dbReference>
<dbReference type="Gene3D" id="3.30.2320.80">
    <property type="match status" value="1"/>
</dbReference>
<evidence type="ECO:0000256" key="5">
    <source>
        <dbReference type="HAMAP-Rule" id="MF_00213"/>
    </source>
</evidence>
<dbReference type="GO" id="GO:0016151">
    <property type="term" value="F:nickel cation binding"/>
    <property type="evidence" value="ECO:0007669"/>
    <property type="project" value="UniProtKB-UniRule"/>
</dbReference>
<evidence type="ECO:0000256" key="2">
    <source>
        <dbReference type="ARBA" id="ARBA00022596"/>
    </source>
</evidence>
<proteinExistence type="inferred from homology"/>
<evidence type="ECO:0000256" key="4">
    <source>
        <dbReference type="ARBA" id="ARBA00022833"/>
    </source>
</evidence>